<reference evidence="2 3" key="1">
    <citation type="submission" date="2016-11" db="EMBL/GenBank/DDBJ databases">
        <authorList>
            <person name="Jaros S."/>
            <person name="Januszkiewicz K."/>
            <person name="Wedrychowicz H."/>
        </authorList>
    </citation>
    <scope>NUCLEOTIDE SEQUENCE [LARGE SCALE GENOMIC DNA]</scope>
    <source>
        <strain evidence="2 3">DSM 8605</strain>
    </source>
</reference>
<evidence type="ECO:0000259" key="1">
    <source>
        <dbReference type="Pfam" id="PF10057"/>
    </source>
</evidence>
<dbReference type="Pfam" id="PF10057">
    <property type="entry name" value="MpsC"/>
    <property type="match status" value="1"/>
</dbReference>
<proteinExistence type="predicted"/>
<dbReference type="RefSeq" id="WP_073339644.1">
    <property type="nucleotide sequence ID" value="NZ_FQXM01000022.1"/>
</dbReference>
<dbReference type="Proteomes" id="UP000184447">
    <property type="component" value="Unassembled WGS sequence"/>
</dbReference>
<keyword evidence="3" id="KW-1185">Reference proteome</keyword>
<organism evidence="2 3">
    <name type="scientific">Clostridium grantii DSM 8605</name>
    <dbReference type="NCBI Taxonomy" id="1121316"/>
    <lineage>
        <taxon>Bacteria</taxon>
        <taxon>Bacillati</taxon>
        <taxon>Bacillota</taxon>
        <taxon>Clostridia</taxon>
        <taxon>Eubacteriales</taxon>
        <taxon>Clostridiaceae</taxon>
        <taxon>Clostridium</taxon>
    </lineage>
</organism>
<dbReference type="OrthoDB" id="5422931at2"/>
<evidence type="ECO:0000313" key="3">
    <source>
        <dbReference type="Proteomes" id="UP000184447"/>
    </source>
</evidence>
<feature type="domain" description="Na+-translocating membrane potential-generating system MpsC" evidence="1">
    <location>
        <begin position="5"/>
        <end position="113"/>
    </location>
</feature>
<dbReference type="STRING" id="1121316.SAMN02745207_03284"/>
<dbReference type="AlphaFoldDB" id="A0A1M5X1P1"/>
<protein>
    <submittedName>
        <fullName evidence="2">Uncharacterized protein YbcI</fullName>
    </submittedName>
</protein>
<gene>
    <name evidence="2" type="ORF">SAMN02745207_03284</name>
</gene>
<dbReference type="EMBL" id="FQXM01000022">
    <property type="protein sequence ID" value="SHH93729.1"/>
    <property type="molecule type" value="Genomic_DNA"/>
</dbReference>
<accession>A0A1M5X1P1</accession>
<sequence length="114" mass="12945">MDKNNKEIAAEVSAAIKSFEKNYMGRGPQDIKTYVLDDMIVVRLRGILTPAEQNLACHVEGCNLIKQTRMKLLENARELLTNIIFQVTGEQVVSLHTDIDVDKDERIIIFTLDI</sequence>
<evidence type="ECO:0000313" key="2">
    <source>
        <dbReference type="EMBL" id="SHH93729.1"/>
    </source>
</evidence>
<name>A0A1M5X1P1_9CLOT</name>
<dbReference type="InterPro" id="IPR018745">
    <property type="entry name" value="MpsC"/>
</dbReference>